<dbReference type="EMBL" id="NJAI01000001">
    <property type="protein sequence ID" value="PHM57286.1"/>
    <property type="molecule type" value="Genomic_DNA"/>
</dbReference>
<evidence type="ECO:0000313" key="1">
    <source>
        <dbReference type="EMBL" id="PHM55349.1"/>
    </source>
</evidence>
<protein>
    <submittedName>
        <fullName evidence="1">Uncharacterized protein</fullName>
    </submittedName>
</protein>
<dbReference type="Proteomes" id="UP000225433">
    <property type="component" value="Unassembled WGS sequence"/>
</dbReference>
<proteinExistence type="predicted"/>
<comment type="caution">
    <text evidence="1">The sequence shown here is derived from an EMBL/GenBank/DDBJ whole genome shotgun (WGS) entry which is preliminary data.</text>
</comment>
<accession>A0A2G0Q7Z4</accession>
<organism evidence="1 3">
    <name type="scientific">Xenorhabdus hominickii</name>
    <dbReference type="NCBI Taxonomy" id="351679"/>
    <lineage>
        <taxon>Bacteria</taxon>
        <taxon>Pseudomonadati</taxon>
        <taxon>Pseudomonadota</taxon>
        <taxon>Gammaproteobacteria</taxon>
        <taxon>Enterobacterales</taxon>
        <taxon>Morganellaceae</taxon>
        <taxon>Xenorhabdus</taxon>
    </lineage>
</organism>
<dbReference type="AlphaFoldDB" id="A0A2G0Q7Z4"/>
<gene>
    <name evidence="2" type="ORF">Xhom_00252</name>
    <name evidence="1" type="ORF">Xhom_02083</name>
</gene>
<evidence type="ECO:0000313" key="2">
    <source>
        <dbReference type="EMBL" id="PHM57286.1"/>
    </source>
</evidence>
<name>A0A2G0Q7Z4_XENHO</name>
<dbReference type="EMBL" id="NJAI01000003">
    <property type="protein sequence ID" value="PHM55349.1"/>
    <property type="molecule type" value="Genomic_DNA"/>
</dbReference>
<sequence>MDKNNEIKLARMSTIFDPLLKEDIGILDNLRFV</sequence>
<evidence type="ECO:0000313" key="3">
    <source>
        <dbReference type="Proteomes" id="UP000225433"/>
    </source>
</evidence>
<reference evidence="1 3" key="1">
    <citation type="journal article" date="2017" name="Nat. Microbiol.">
        <title>Natural product diversity associated with the nematode symbionts Photorhabdus and Xenorhabdus.</title>
        <authorList>
            <person name="Tobias N.J."/>
            <person name="Wolff H."/>
            <person name="Djahanschiri B."/>
            <person name="Grundmann F."/>
            <person name="Kronenwerth M."/>
            <person name="Shi Y.M."/>
            <person name="Simonyi S."/>
            <person name="Grun P."/>
            <person name="Shapiro-Ilan D."/>
            <person name="Pidot S.J."/>
            <person name="Stinear T.P."/>
            <person name="Ebersberger I."/>
            <person name="Bode H.B."/>
        </authorList>
    </citation>
    <scope>NUCLEOTIDE SEQUENCE [LARGE SCALE GENOMIC DNA]</scope>
    <source>
        <strain evidence="1 3">DSM 17903</strain>
    </source>
</reference>